<proteinExistence type="predicted"/>
<keyword evidence="8" id="KW-1185">Reference proteome</keyword>
<evidence type="ECO:0000256" key="1">
    <source>
        <dbReference type="ARBA" id="ARBA00004141"/>
    </source>
</evidence>
<feature type="transmembrane region" description="Helical" evidence="6">
    <location>
        <begin position="381"/>
        <end position="399"/>
    </location>
</feature>
<keyword evidence="3 6" id="KW-0812">Transmembrane</keyword>
<feature type="transmembrane region" description="Helical" evidence="6">
    <location>
        <begin position="476"/>
        <end position="497"/>
    </location>
</feature>
<evidence type="ECO:0000313" key="7">
    <source>
        <dbReference type="EMBL" id="RPB05132.1"/>
    </source>
</evidence>
<dbReference type="Pfam" id="PF13520">
    <property type="entry name" value="AA_permease_2"/>
    <property type="match status" value="1"/>
</dbReference>
<dbReference type="InterPro" id="IPR004840">
    <property type="entry name" value="Amino_acid_permease_CS"/>
</dbReference>
<name>A0A3N4K7B3_9PEZI</name>
<gene>
    <name evidence="7" type="ORF">L873DRAFT_1663877</name>
</gene>
<protein>
    <submittedName>
        <fullName evidence="7">Amino acid transporter</fullName>
    </submittedName>
</protein>
<feature type="transmembrane region" description="Helical" evidence="6">
    <location>
        <begin position="447"/>
        <end position="470"/>
    </location>
</feature>
<feature type="transmembrane region" description="Helical" evidence="6">
    <location>
        <begin position="196"/>
        <end position="215"/>
    </location>
</feature>
<feature type="transmembrane region" description="Helical" evidence="6">
    <location>
        <begin position="405"/>
        <end position="426"/>
    </location>
</feature>
<sequence length="528" mass="56822">MTPDTKNLVLKAQDKELSAEDKDALKLEAALGHKQALNRGFGLFSLTSLGIIIANSWSLTGGSIVLAIGNGGPMALLYGLILVTIFYTLISASLAELVSSIPSSGGVYHWASVTAGPRYGRVVGWYAGFLNLCGWLLSAASISSTLGSELVALYHLSHPETEWKSWQVFIAFQIMNWLCCCIVIFGNRFLPLINKVAFYLSMGGLFVTIVVLTSMSRGRHASDTFVWKKYTDRTGWNNDGLCFILGLINAAFAVGTPDCQSHVAEEIPEPEKNVPKGIMIQIGTSFITTFAYLIALFYSINDIDLVFDTTTGSPVSEIYRQATGSTAGALGLTAVLFLATFPTLIGTLITGGRTFWTLSRDNAAPFGDFFSKISPTFGSPLRATIAVSTVTTFLGVIQVGSTTAFSALIGSYVVLSTLSYAGAILPHVLTGRKTIVPGPFHLGKAGFAINIASLLYIAVTVVFFCFPFIMPVEAGNMNYTSVIVSGFVLLIALWWFVHGTENYEGPKYFKEAAKQFADSGSVSKSELE</sequence>
<dbReference type="PIRSF" id="PIRSF006060">
    <property type="entry name" value="AA_transporter"/>
    <property type="match status" value="1"/>
</dbReference>
<dbReference type="InterPro" id="IPR002293">
    <property type="entry name" value="AA/rel_permease1"/>
</dbReference>
<evidence type="ECO:0000256" key="6">
    <source>
        <dbReference type="SAM" id="Phobius"/>
    </source>
</evidence>
<evidence type="ECO:0000256" key="2">
    <source>
        <dbReference type="ARBA" id="ARBA00022448"/>
    </source>
</evidence>
<dbReference type="OrthoDB" id="2417308at2759"/>
<dbReference type="PROSITE" id="PS00218">
    <property type="entry name" value="AMINO_ACID_PERMEASE_1"/>
    <property type="match status" value="1"/>
</dbReference>
<evidence type="ECO:0000256" key="5">
    <source>
        <dbReference type="ARBA" id="ARBA00023136"/>
    </source>
</evidence>
<dbReference type="PANTHER" id="PTHR45649:SF15">
    <property type="entry name" value="CHOLINE TRANSPORTER (EUROFUNG)"/>
    <property type="match status" value="1"/>
</dbReference>
<evidence type="ECO:0000256" key="3">
    <source>
        <dbReference type="ARBA" id="ARBA00022692"/>
    </source>
</evidence>
<comment type="subcellular location">
    <subcellularLocation>
        <location evidence="1">Membrane</location>
        <topology evidence="1">Multi-pass membrane protein</topology>
    </subcellularLocation>
</comment>
<feature type="transmembrane region" description="Helical" evidence="6">
    <location>
        <begin position="278"/>
        <end position="300"/>
    </location>
</feature>
<feature type="transmembrane region" description="Helical" evidence="6">
    <location>
        <begin position="135"/>
        <end position="156"/>
    </location>
</feature>
<accession>A0A3N4K7B3</accession>
<feature type="transmembrane region" description="Helical" evidence="6">
    <location>
        <begin position="75"/>
        <end position="95"/>
    </location>
</feature>
<dbReference type="AlphaFoldDB" id="A0A3N4K7B3"/>
<dbReference type="GO" id="GO:0006865">
    <property type="term" value="P:amino acid transport"/>
    <property type="evidence" value="ECO:0007669"/>
    <property type="project" value="InterPro"/>
</dbReference>
<keyword evidence="5 6" id="KW-0472">Membrane</keyword>
<dbReference type="GO" id="GO:0016020">
    <property type="term" value="C:membrane"/>
    <property type="evidence" value="ECO:0007669"/>
    <property type="project" value="UniProtKB-SubCell"/>
</dbReference>
<keyword evidence="4 6" id="KW-1133">Transmembrane helix</keyword>
<dbReference type="STRING" id="1336337.A0A3N4K7B3"/>
<dbReference type="Gene3D" id="1.20.1740.10">
    <property type="entry name" value="Amino acid/polyamine transporter I"/>
    <property type="match status" value="1"/>
</dbReference>
<dbReference type="Proteomes" id="UP000276215">
    <property type="component" value="Unassembled WGS sequence"/>
</dbReference>
<dbReference type="EMBL" id="ML120354">
    <property type="protein sequence ID" value="RPB05132.1"/>
    <property type="molecule type" value="Genomic_DNA"/>
</dbReference>
<dbReference type="GO" id="GO:0022857">
    <property type="term" value="F:transmembrane transporter activity"/>
    <property type="evidence" value="ECO:0007669"/>
    <property type="project" value="InterPro"/>
</dbReference>
<reference evidence="7 8" key="1">
    <citation type="journal article" date="2018" name="Nat. Ecol. Evol.">
        <title>Pezizomycetes genomes reveal the molecular basis of ectomycorrhizal truffle lifestyle.</title>
        <authorList>
            <person name="Murat C."/>
            <person name="Payen T."/>
            <person name="Noel B."/>
            <person name="Kuo A."/>
            <person name="Morin E."/>
            <person name="Chen J."/>
            <person name="Kohler A."/>
            <person name="Krizsan K."/>
            <person name="Balestrini R."/>
            <person name="Da Silva C."/>
            <person name="Montanini B."/>
            <person name="Hainaut M."/>
            <person name="Levati E."/>
            <person name="Barry K.W."/>
            <person name="Belfiori B."/>
            <person name="Cichocki N."/>
            <person name="Clum A."/>
            <person name="Dockter R.B."/>
            <person name="Fauchery L."/>
            <person name="Guy J."/>
            <person name="Iotti M."/>
            <person name="Le Tacon F."/>
            <person name="Lindquist E.A."/>
            <person name="Lipzen A."/>
            <person name="Malagnac F."/>
            <person name="Mello A."/>
            <person name="Molinier V."/>
            <person name="Miyauchi S."/>
            <person name="Poulain J."/>
            <person name="Riccioni C."/>
            <person name="Rubini A."/>
            <person name="Sitrit Y."/>
            <person name="Splivallo R."/>
            <person name="Traeger S."/>
            <person name="Wang M."/>
            <person name="Zifcakova L."/>
            <person name="Wipf D."/>
            <person name="Zambonelli A."/>
            <person name="Paolocci F."/>
            <person name="Nowrousian M."/>
            <person name="Ottonello S."/>
            <person name="Baldrian P."/>
            <person name="Spatafora J.W."/>
            <person name="Henrissat B."/>
            <person name="Nagy L.G."/>
            <person name="Aury J.M."/>
            <person name="Wincker P."/>
            <person name="Grigoriev I.V."/>
            <person name="Bonfante P."/>
            <person name="Martin F.M."/>
        </authorList>
    </citation>
    <scope>NUCLEOTIDE SEQUENCE [LARGE SCALE GENOMIC DNA]</scope>
    <source>
        <strain evidence="7 8">120613-1</strain>
    </source>
</reference>
<keyword evidence="2" id="KW-0813">Transport</keyword>
<evidence type="ECO:0000256" key="4">
    <source>
        <dbReference type="ARBA" id="ARBA00022989"/>
    </source>
</evidence>
<feature type="transmembrane region" description="Helical" evidence="6">
    <location>
        <begin position="168"/>
        <end position="190"/>
    </location>
</feature>
<feature type="transmembrane region" description="Helical" evidence="6">
    <location>
        <begin position="329"/>
        <end position="350"/>
    </location>
</feature>
<evidence type="ECO:0000313" key="8">
    <source>
        <dbReference type="Proteomes" id="UP000276215"/>
    </source>
</evidence>
<dbReference type="PANTHER" id="PTHR45649">
    <property type="entry name" value="AMINO-ACID PERMEASE BAT1"/>
    <property type="match status" value="1"/>
</dbReference>
<feature type="transmembrane region" description="Helical" evidence="6">
    <location>
        <begin position="41"/>
        <end position="68"/>
    </location>
</feature>
<organism evidence="7 8">
    <name type="scientific">Choiromyces venosus 120613-1</name>
    <dbReference type="NCBI Taxonomy" id="1336337"/>
    <lineage>
        <taxon>Eukaryota</taxon>
        <taxon>Fungi</taxon>
        <taxon>Dikarya</taxon>
        <taxon>Ascomycota</taxon>
        <taxon>Pezizomycotina</taxon>
        <taxon>Pezizomycetes</taxon>
        <taxon>Pezizales</taxon>
        <taxon>Tuberaceae</taxon>
        <taxon>Choiromyces</taxon>
    </lineage>
</organism>